<proteinExistence type="predicted"/>
<dbReference type="Proteomes" id="UP001597045">
    <property type="component" value="Unassembled WGS sequence"/>
</dbReference>
<keyword evidence="2" id="KW-1185">Reference proteome</keyword>
<comment type="caution">
    <text evidence="1">The sequence shown here is derived from an EMBL/GenBank/DDBJ whole genome shotgun (WGS) entry which is preliminary data.</text>
</comment>
<dbReference type="EMBL" id="JBHTIS010003426">
    <property type="protein sequence ID" value="MFD1051225.1"/>
    <property type="molecule type" value="Genomic_DNA"/>
</dbReference>
<evidence type="ECO:0000313" key="1">
    <source>
        <dbReference type="EMBL" id="MFD1051225.1"/>
    </source>
</evidence>
<gene>
    <name evidence="1" type="ORF">ACFQ1S_39660</name>
</gene>
<organism evidence="1 2">
    <name type="scientific">Kibdelosporangium lantanae</name>
    <dbReference type="NCBI Taxonomy" id="1497396"/>
    <lineage>
        <taxon>Bacteria</taxon>
        <taxon>Bacillati</taxon>
        <taxon>Actinomycetota</taxon>
        <taxon>Actinomycetes</taxon>
        <taxon>Pseudonocardiales</taxon>
        <taxon>Pseudonocardiaceae</taxon>
        <taxon>Kibdelosporangium</taxon>
    </lineage>
</organism>
<name>A0ABW3MKX4_9PSEU</name>
<protein>
    <submittedName>
        <fullName evidence="1">Uncharacterized protein</fullName>
    </submittedName>
</protein>
<evidence type="ECO:0000313" key="2">
    <source>
        <dbReference type="Proteomes" id="UP001597045"/>
    </source>
</evidence>
<feature type="non-terminal residue" evidence="1">
    <location>
        <position position="69"/>
    </location>
</feature>
<sequence>MTDQSPLVDRLRRIPDGRRKDFLGQLRNAVDQDAPGPLSARQEQLWLVGELGRTAAYALAYEFRLTGPL</sequence>
<accession>A0ABW3MKX4</accession>
<reference evidence="2" key="1">
    <citation type="journal article" date="2019" name="Int. J. Syst. Evol. Microbiol.">
        <title>The Global Catalogue of Microorganisms (GCM) 10K type strain sequencing project: providing services to taxonomists for standard genome sequencing and annotation.</title>
        <authorList>
            <consortium name="The Broad Institute Genomics Platform"/>
            <consortium name="The Broad Institute Genome Sequencing Center for Infectious Disease"/>
            <person name="Wu L."/>
            <person name="Ma J."/>
        </authorList>
    </citation>
    <scope>NUCLEOTIDE SEQUENCE [LARGE SCALE GENOMIC DNA]</scope>
    <source>
        <strain evidence="2">JCM 31486</strain>
    </source>
</reference>